<comment type="caution">
    <text evidence="1">The sequence shown here is derived from an EMBL/GenBank/DDBJ whole genome shotgun (WGS) entry which is preliminary data.</text>
</comment>
<proteinExistence type="predicted"/>
<gene>
    <name evidence="1" type="ORF">J4H91_06665</name>
</gene>
<dbReference type="RefSeq" id="WP_208045478.1">
    <property type="nucleotide sequence ID" value="NZ_JAGDYL010000008.1"/>
</dbReference>
<evidence type="ECO:0000313" key="1">
    <source>
        <dbReference type="EMBL" id="MBO1804999.1"/>
    </source>
</evidence>
<dbReference type="Gene3D" id="3.40.30.10">
    <property type="entry name" value="Glutaredoxin"/>
    <property type="match status" value="1"/>
</dbReference>
<organism evidence="1 2">
    <name type="scientific">Leucobacter ruminantium</name>
    <dbReference type="NCBI Taxonomy" id="1289170"/>
    <lineage>
        <taxon>Bacteria</taxon>
        <taxon>Bacillati</taxon>
        <taxon>Actinomycetota</taxon>
        <taxon>Actinomycetes</taxon>
        <taxon>Micrococcales</taxon>
        <taxon>Microbacteriaceae</taxon>
        <taxon>Leucobacter</taxon>
    </lineage>
</organism>
<dbReference type="AlphaFoldDB" id="A0A939RZ04"/>
<dbReference type="SUPFAM" id="SSF52833">
    <property type="entry name" value="Thioredoxin-like"/>
    <property type="match status" value="1"/>
</dbReference>
<reference evidence="1" key="1">
    <citation type="submission" date="2021-03" db="EMBL/GenBank/DDBJ databases">
        <title>Leucobacter chromiisoli sp. nov., isolated from chromium-containing soil of chemical plant.</title>
        <authorList>
            <person name="Xu Z."/>
        </authorList>
    </citation>
    <scope>NUCLEOTIDE SEQUENCE</scope>
    <source>
        <strain evidence="1">A2</strain>
    </source>
</reference>
<keyword evidence="2" id="KW-1185">Reference proteome</keyword>
<dbReference type="EMBL" id="JAGDYL010000008">
    <property type="protein sequence ID" value="MBO1804999.1"/>
    <property type="molecule type" value="Genomic_DNA"/>
</dbReference>
<dbReference type="InterPro" id="IPR036249">
    <property type="entry name" value="Thioredoxin-like_sf"/>
</dbReference>
<dbReference type="Proteomes" id="UP000664398">
    <property type="component" value="Unassembled WGS sequence"/>
</dbReference>
<accession>A0A939RZ04</accession>
<dbReference type="Pfam" id="PF05768">
    <property type="entry name" value="Glrx-like"/>
    <property type="match status" value="1"/>
</dbReference>
<protein>
    <submittedName>
        <fullName evidence="1">Glutaredoxin family protein</fullName>
    </submittedName>
</protein>
<dbReference type="InterPro" id="IPR008554">
    <property type="entry name" value="Glutaredoxin-like"/>
</dbReference>
<name>A0A939RZ04_9MICO</name>
<evidence type="ECO:0000313" key="2">
    <source>
        <dbReference type="Proteomes" id="UP000664398"/>
    </source>
</evidence>
<sequence length="97" mass="10834">MKTALITLIGKPGCHLCDDARAVIDEVRAELSGRGIPTEFAELDILTDPELARLHSEDIPVVQIDGRRHAIHRVDPSRFSAAVERAARKRRLPFLSR</sequence>